<feature type="transmembrane region" description="Helical" evidence="1">
    <location>
        <begin position="95"/>
        <end position="116"/>
    </location>
</feature>
<gene>
    <name evidence="2" type="ORF">UFOVP1229_139</name>
</gene>
<proteinExistence type="predicted"/>
<feature type="transmembrane region" description="Helical" evidence="1">
    <location>
        <begin position="33"/>
        <end position="66"/>
    </location>
</feature>
<keyword evidence="1" id="KW-1133">Transmembrane helix</keyword>
<reference evidence="2" key="1">
    <citation type="submission" date="2020-05" db="EMBL/GenBank/DDBJ databases">
        <authorList>
            <person name="Chiriac C."/>
            <person name="Salcher M."/>
            <person name="Ghai R."/>
            <person name="Kavagutti S V."/>
        </authorList>
    </citation>
    <scope>NUCLEOTIDE SEQUENCE</scope>
</reference>
<dbReference type="EMBL" id="LR797178">
    <property type="protein sequence ID" value="CAB4191786.1"/>
    <property type="molecule type" value="Genomic_DNA"/>
</dbReference>
<accession>A0A6J5RB55</accession>
<organism evidence="2">
    <name type="scientific">uncultured Caudovirales phage</name>
    <dbReference type="NCBI Taxonomy" id="2100421"/>
    <lineage>
        <taxon>Viruses</taxon>
        <taxon>Duplodnaviria</taxon>
        <taxon>Heunggongvirae</taxon>
        <taxon>Uroviricota</taxon>
        <taxon>Caudoviricetes</taxon>
        <taxon>Peduoviridae</taxon>
        <taxon>Maltschvirus</taxon>
        <taxon>Maltschvirus maltsch</taxon>
    </lineage>
</organism>
<evidence type="ECO:0000256" key="1">
    <source>
        <dbReference type="SAM" id="Phobius"/>
    </source>
</evidence>
<keyword evidence="1" id="KW-0812">Transmembrane</keyword>
<sequence length="120" mass="13478">MSEQIVSAVIGHLFGDYVTQDDRQAMNKKKPGWYGFGLCLTHCLCWSLSVCAFGGITSPIAFLILLVTHFIQDRTNIVAWWMDFRDQNGFRTGPLAPWSTIVVDNVLHIVTIFLVCRSGV</sequence>
<protein>
    <submittedName>
        <fullName evidence="2">Bacteriophage phiKZ, Orf197</fullName>
    </submittedName>
</protein>
<name>A0A6J5RB55_9CAUD</name>
<dbReference type="Pfam" id="PF11750">
    <property type="entry name" value="DUF3307"/>
    <property type="match status" value="1"/>
</dbReference>
<dbReference type="InterPro" id="IPR021737">
    <property type="entry name" value="Phage_phiKZ_Orf197"/>
</dbReference>
<keyword evidence="1" id="KW-0472">Membrane</keyword>
<evidence type="ECO:0000313" key="2">
    <source>
        <dbReference type="EMBL" id="CAB4191786.1"/>
    </source>
</evidence>